<evidence type="ECO:0000256" key="4">
    <source>
        <dbReference type="ARBA" id="ARBA00022692"/>
    </source>
</evidence>
<evidence type="ECO:0000256" key="5">
    <source>
        <dbReference type="ARBA" id="ARBA00022989"/>
    </source>
</evidence>
<accession>A0ABT8SIA6</accession>
<keyword evidence="5 8" id="KW-1133">Transmembrane helix</keyword>
<evidence type="ECO:0000256" key="7">
    <source>
        <dbReference type="SAM" id="MobiDB-lite"/>
    </source>
</evidence>
<evidence type="ECO:0000256" key="1">
    <source>
        <dbReference type="ARBA" id="ARBA00004651"/>
    </source>
</evidence>
<feature type="transmembrane region" description="Helical" evidence="8">
    <location>
        <begin position="97"/>
        <end position="119"/>
    </location>
</feature>
<gene>
    <name evidence="11" type="ORF">Q0812_01990</name>
</gene>
<keyword evidence="4 8" id="KW-0812">Transmembrane</keyword>
<organism evidence="11 12">
    <name type="scientific">Peiella sedimenti</name>
    <dbReference type="NCBI Taxonomy" id="3061083"/>
    <lineage>
        <taxon>Bacteria</taxon>
        <taxon>Pseudomonadati</taxon>
        <taxon>Pseudomonadota</taxon>
        <taxon>Alphaproteobacteria</taxon>
        <taxon>Caulobacterales</taxon>
        <taxon>Caulobacteraceae</taxon>
        <taxon>Peiella</taxon>
    </lineage>
</organism>
<dbReference type="SUPFAM" id="SSF50182">
    <property type="entry name" value="Sm-like ribonucleoproteins"/>
    <property type="match status" value="1"/>
</dbReference>
<dbReference type="InterPro" id="IPR010920">
    <property type="entry name" value="LSM_dom_sf"/>
</dbReference>
<protein>
    <submittedName>
        <fullName evidence="11">Mechanosensitive ion channel</fullName>
    </submittedName>
</protein>
<evidence type="ECO:0000259" key="9">
    <source>
        <dbReference type="Pfam" id="PF00924"/>
    </source>
</evidence>
<evidence type="ECO:0000313" key="12">
    <source>
        <dbReference type="Proteomes" id="UP001169063"/>
    </source>
</evidence>
<dbReference type="InterPro" id="IPR049278">
    <property type="entry name" value="MS_channel_C"/>
</dbReference>
<feature type="transmembrane region" description="Helical" evidence="8">
    <location>
        <begin position="72"/>
        <end position="91"/>
    </location>
</feature>
<evidence type="ECO:0000256" key="3">
    <source>
        <dbReference type="ARBA" id="ARBA00022475"/>
    </source>
</evidence>
<comment type="caution">
    <text evidence="11">The sequence shown here is derived from an EMBL/GenBank/DDBJ whole genome shotgun (WGS) entry which is preliminary data.</text>
</comment>
<dbReference type="SUPFAM" id="SSF82861">
    <property type="entry name" value="Mechanosensitive channel protein MscS (YggB), transmembrane region"/>
    <property type="match status" value="1"/>
</dbReference>
<feature type="transmembrane region" description="Helical" evidence="8">
    <location>
        <begin position="31"/>
        <end position="52"/>
    </location>
</feature>
<dbReference type="Proteomes" id="UP001169063">
    <property type="component" value="Unassembled WGS sequence"/>
</dbReference>
<dbReference type="InterPro" id="IPR011014">
    <property type="entry name" value="MscS_channel_TM-2"/>
</dbReference>
<evidence type="ECO:0000256" key="8">
    <source>
        <dbReference type="SAM" id="Phobius"/>
    </source>
</evidence>
<comment type="similarity">
    <text evidence="2">Belongs to the MscS (TC 1.A.23) family.</text>
</comment>
<sequence length="367" mass="38851">MQLDEIQGGLEGLDDAAILRLGGATLTVGGLVSALLIITVFWIISALAVRGIRRARRKAQRTAGALYLLEKLVGYGLIVAGLMLGLSAAGLNLSSLAVFAGALGIGVGLGLQGVVKEFVSGVFLIFDRMVSVGDYVELAAGQRGMIQEIGPRATRIRTNDNVNILIPNSQLIEGVVTNWTLKGDTRRIHIPFAVAYGADRARVREAVLAAARASPFTLPETETRKSQVWLVGFGESGLDFELLVWPTAEAVKRPAAMHAAYTWAIAEALDQAGIEIPFPQTDLRLRSLFGREGDDALDLLVPGRPKKGAESQHTPGPSKPAEKPSTPAPNDAAAEVLSEAPPESETDGPNGGAPDDRDDATPHHRPA</sequence>
<proteinExistence type="inferred from homology"/>
<feature type="domain" description="Mechanosensitive ion channel MscS C-terminal" evidence="10">
    <location>
        <begin position="190"/>
        <end position="276"/>
    </location>
</feature>
<evidence type="ECO:0000313" key="11">
    <source>
        <dbReference type="EMBL" id="MDO1558201.1"/>
    </source>
</evidence>
<feature type="domain" description="Mechanosensitive ion channel MscS" evidence="9">
    <location>
        <begin position="114"/>
        <end position="180"/>
    </location>
</feature>
<dbReference type="InterPro" id="IPR052702">
    <property type="entry name" value="MscS-like_channel"/>
</dbReference>
<dbReference type="InterPro" id="IPR006685">
    <property type="entry name" value="MscS_channel_2nd"/>
</dbReference>
<reference evidence="11" key="1">
    <citation type="submission" date="2023-07" db="EMBL/GenBank/DDBJ databases">
        <title>Brevundimonas soil sp. nov., isolated from the soil of chemical plant.</title>
        <authorList>
            <person name="Wu N."/>
        </authorList>
    </citation>
    <scope>NUCLEOTIDE SEQUENCE</scope>
    <source>
        <strain evidence="11">XZ-24</strain>
    </source>
</reference>
<dbReference type="PANTHER" id="PTHR30347">
    <property type="entry name" value="POTASSIUM CHANNEL RELATED"/>
    <property type="match status" value="1"/>
</dbReference>
<dbReference type="SUPFAM" id="SSF82689">
    <property type="entry name" value="Mechanosensitive channel protein MscS (YggB), C-terminal domain"/>
    <property type="match status" value="1"/>
</dbReference>
<dbReference type="EMBL" id="JAUKTR010000001">
    <property type="protein sequence ID" value="MDO1558201.1"/>
    <property type="molecule type" value="Genomic_DNA"/>
</dbReference>
<keyword evidence="6 8" id="KW-0472">Membrane</keyword>
<dbReference type="InterPro" id="IPR011066">
    <property type="entry name" value="MscS_channel_C_sf"/>
</dbReference>
<evidence type="ECO:0000256" key="6">
    <source>
        <dbReference type="ARBA" id="ARBA00023136"/>
    </source>
</evidence>
<dbReference type="Gene3D" id="1.10.287.1260">
    <property type="match status" value="1"/>
</dbReference>
<comment type="subcellular location">
    <subcellularLocation>
        <location evidence="1">Cell membrane</location>
        <topology evidence="1">Multi-pass membrane protein</topology>
    </subcellularLocation>
</comment>
<name>A0ABT8SIA6_9CAUL</name>
<feature type="region of interest" description="Disordered" evidence="7">
    <location>
        <begin position="296"/>
        <end position="367"/>
    </location>
</feature>
<dbReference type="Gene3D" id="2.30.30.60">
    <property type="match status" value="1"/>
</dbReference>
<dbReference type="Gene3D" id="3.30.70.100">
    <property type="match status" value="1"/>
</dbReference>
<keyword evidence="3" id="KW-1003">Cell membrane</keyword>
<dbReference type="PANTHER" id="PTHR30347:SF1">
    <property type="entry name" value="MECHANOSENSITIVE CHANNEL MSCK"/>
    <property type="match status" value="1"/>
</dbReference>
<keyword evidence="12" id="KW-1185">Reference proteome</keyword>
<evidence type="ECO:0000259" key="10">
    <source>
        <dbReference type="Pfam" id="PF21082"/>
    </source>
</evidence>
<evidence type="ECO:0000256" key="2">
    <source>
        <dbReference type="ARBA" id="ARBA00008017"/>
    </source>
</evidence>
<dbReference type="InterPro" id="IPR023408">
    <property type="entry name" value="MscS_beta-dom_sf"/>
</dbReference>
<dbReference type="Pfam" id="PF21082">
    <property type="entry name" value="MS_channel_3rd"/>
    <property type="match status" value="1"/>
</dbReference>
<dbReference type="Pfam" id="PF00924">
    <property type="entry name" value="MS_channel_2nd"/>
    <property type="match status" value="1"/>
</dbReference>